<name>A0A5D4SWX9_9BACI</name>
<dbReference type="EMBL" id="VTES01000001">
    <property type="protein sequence ID" value="TYS66376.1"/>
    <property type="molecule type" value="Genomic_DNA"/>
</dbReference>
<organism evidence="1 2">
    <name type="scientific">Bacillus infantis</name>
    <dbReference type="NCBI Taxonomy" id="324767"/>
    <lineage>
        <taxon>Bacteria</taxon>
        <taxon>Bacillati</taxon>
        <taxon>Bacillota</taxon>
        <taxon>Bacilli</taxon>
        <taxon>Bacillales</taxon>
        <taxon>Bacillaceae</taxon>
        <taxon>Bacillus</taxon>
    </lineage>
</organism>
<reference evidence="1 2" key="1">
    <citation type="submission" date="2019-08" db="EMBL/GenBank/DDBJ databases">
        <title>Bacillus genomes from the desert of Cuatro Cienegas, Coahuila.</title>
        <authorList>
            <person name="Olmedo-Alvarez G."/>
        </authorList>
    </citation>
    <scope>NUCLEOTIDE SEQUENCE [LARGE SCALE GENOMIC DNA]</scope>
    <source>
        <strain evidence="1 2">CH37_1T</strain>
    </source>
</reference>
<dbReference type="AlphaFoldDB" id="A0A5D4SWX9"/>
<dbReference type="InterPro" id="IPR013046">
    <property type="entry name" value="GpV/Gp45"/>
</dbReference>
<proteinExistence type="predicted"/>
<accession>A0A5D4SWX9</accession>
<evidence type="ECO:0000313" key="2">
    <source>
        <dbReference type="Proteomes" id="UP000323732"/>
    </source>
</evidence>
<protein>
    <submittedName>
        <fullName evidence="1">Phage baseplate assembly protein V</fullName>
    </submittedName>
</protein>
<dbReference type="InterPro" id="IPR037026">
    <property type="entry name" value="Vgr_OB-fold_dom_sf"/>
</dbReference>
<dbReference type="Proteomes" id="UP000323732">
    <property type="component" value="Unassembled WGS sequence"/>
</dbReference>
<dbReference type="Gene3D" id="2.40.50.230">
    <property type="entry name" value="Gp5 N-terminal domain"/>
    <property type="match status" value="1"/>
</dbReference>
<evidence type="ECO:0000313" key="1">
    <source>
        <dbReference type="EMBL" id="TYS66376.1"/>
    </source>
</evidence>
<comment type="caution">
    <text evidence="1">The sequence shown here is derived from an EMBL/GenBank/DDBJ whole genome shotgun (WGS) entry which is preliminary data.</text>
</comment>
<dbReference type="RefSeq" id="WP_148949078.1">
    <property type="nucleotide sequence ID" value="NZ_VTES01000001.1"/>
</dbReference>
<sequence>MSASNIRTLMNMFRTGIVDAIDPAAGTVRVVFPDKDDSISEDLPLIASEYNMPEVGQTVFCLFLPNGVQEGICLGSFYSEENRPPTSNPDLYVKKLDEGLSIEYNKKSKSLRIQAASPITISAPTVSVNGNLNVSGNITAGGTISGA</sequence>
<dbReference type="NCBIfam" id="TIGR01644">
    <property type="entry name" value="phage_P2_V"/>
    <property type="match status" value="1"/>
</dbReference>
<gene>
    <name evidence="1" type="ORF">FZD47_02495</name>
</gene>